<feature type="region of interest" description="Disordered" evidence="1">
    <location>
        <begin position="1"/>
        <end position="27"/>
    </location>
</feature>
<dbReference type="InterPro" id="IPR029063">
    <property type="entry name" value="SAM-dependent_MTases_sf"/>
</dbReference>
<protein>
    <submittedName>
        <fullName evidence="2">Uncharacterized protein</fullName>
    </submittedName>
</protein>
<dbReference type="AlphaFoldDB" id="A0A847ETB0"/>
<evidence type="ECO:0000313" key="2">
    <source>
        <dbReference type="EMBL" id="NLE31057.1"/>
    </source>
</evidence>
<evidence type="ECO:0000313" key="3">
    <source>
        <dbReference type="Proteomes" id="UP000554004"/>
    </source>
</evidence>
<feature type="compositionally biased region" description="Basic and acidic residues" evidence="1">
    <location>
        <begin position="1"/>
        <end position="15"/>
    </location>
</feature>
<dbReference type="Proteomes" id="UP000554004">
    <property type="component" value="Unassembled WGS sequence"/>
</dbReference>
<reference evidence="2 3" key="1">
    <citation type="journal article" date="2020" name="Biotechnol. Biofuels">
        <title>New insights from the biogas microbiome by comprehensive genome-resolved metagenomics of nearly 1600 species originating from multiple anaerobic digesters.</title>
        <authorList>
            <person name="Campanaro S."/>
            <person name="Treu L."/>
            <person name="Rodriguez-R L.M."/>
            <person name="Kovalovszki A."/>
            <person name="Ziels R.M."/>
            <person name="Maus I."/>
            <person name="Zhu X."/>
            <person name="Kougias P.G."/>
            <person name="Basile A."/>
            <person name="Luo G."/>
            <person name="Schluter A."/>
            <person name="Konstantinidis K.T."/>
            <person name="Angelidaki I."/>
        </authorList>
    </citation>
    <scope>NUCLEOTIDE SEQUENCE [LARGE SCALE GENOMIC DNA]</scope>
    <source>
        <strain evidence="2">AS06rmzACSIP_421</strain>
    </source>
</reference>
<accession>A0A847ETB0</accession>
<organism evidence="2 3">
    <name type="scientific">Candidatus Dojkabacteria bacterium</name>
    <dbReference type="NCBI Taxonomy" id="2099670"/>
    <lineage>
        <taxon>Bacteria</taxon>
        <taxon>Candidatus Dojkabacteria</taxon>
    </lineage>
</organism>
<evidence type="ECO:0000256" key="1">
    <source>
        <dbReference type="SAM" id="MobiDB-lite"/>
    </source>
</evidence>
<dbReference type="SUPFAM" id="SSF53335">
    <property type="entry name" value="S-adenosyl-L-methionine-dependent methyltransferases"/>
    <property type="match status" value="1"/>
</dbReference>
<gene>
    <name evidence="2" type="ORF">GX618_02155</name>
</gene>
<dbReference type="EMBL" id="JAAZAL010000079">
    <property type="protein sequence ID" value="NLE31057.1"/>
    <property type="molecule type" value="Genomic_DNA"/>
</dbReference>
<name>A0A847ETB0_9BACT</name>
<dbReference type="Gene3D" id="3.40.50.150">
    <property type="entry name" value="Vaccinia Virus protein VP39"/>
    <property type="match status" value="1"/>
</dbReference>
<sequence>MEKENPRMPEKHTIEDINPEATSVVSPLSLETEFKSEKVEEERFENPTKAKEEGNVSVTLPSMKDNIRNGVPPIQYKPERQKYWLDKRNLELEEAYMRIAPGIPLVNVNHKKLFLEKCKQYYAEMVKNTNGINPIDRWDEYEIVRMFGKGLNPTSLKTALNNIEFLVENIKSNEDVIRVIEFGPGSGWSTLMLRNKLHEKFKDKKIELYSVDMSPHSIVATQNSLDYYQIPWQTEMSAINVSEIENSKDYVNLVVGDFIKFAQAQPDNYFHGFFSSHGTAYLSQEEYEELLEVISTKGKDKAPLVVDSLDPMYTVKLNTLHLLYCSIFPSRVKKMPEYVYGKGTISSSKYFAGQEVKTLTKVHNKESDLFYNWNNFLLSKRKFRYFLEMLQSIKVTTDVINEYRDDVFPSYLVTDLVKKNKEYRWKVLEDLPECPLYITNCGLILEK</sequence>
<comment type="caution">
    <text evidence="2">The sequence shown here is derived from an EMBL/GenBank/DDBJ whole genome shotgun (WGS) entry which is preliminary data.</text>
</comment>
<proteinExistence type="predicted"/>